<evidence type="ECO:0000313" key="3">
    <source>
        <dbReference type="Proteomes" id="UP000549971"/>
    </source>
</evidence>
<evidence type="ECO:0000313" key="2">
    <source>
        <dbReference type="EMBL" id="MBB5838112.1"/>
    </source>
</evidence>
<reference evidence="2 3" key="1">
    <citation type="submission" date="2020-08" db="EMBL/GenBank/DDBJ databases">
        <title>Sequencing the genomes of 1000 actinobacteria strains.</title>
        <authorList>
            <person name="Klenk H.-P."/>
        </authorList>
    </citation>
    <scope>NUCLEOTIDE SEQUENCE [LARGE SCALE GENOMIC DNA]</scope>
    <source>
        <strain evidence="2 3">DSM 28967</strain>
    </source>
</reference>
<evidence type="ECO:0000256" key="1">
    <source>
        <dbReference type="SAM" id="MobiDB-lite"/>
    </source>
</evidence>
<gene>
    <name evidence="2" type="ORF">HDA39_004846</name>
</gene>
<name>A0A7W9MWC1_9ACTN</name>
<dbReference type="AlphaFoldDB" id="A0A7W9MWC1"/>
<dbReference type="RefSeq" id="WP_202894542.1">
    <property type="nucleotide sequence ID" value="NZ_JACHMY010000001.1"/>
</dbReference>
<dbReference type="SUPFAM" id="SSF47336">
    <property type="entry name" value="ACP-like"/>
    <property type="match status" value="1"/>
</dbReference>
<dbReference type="Gene3D" id="1.10.1200.10">
    <property type="entry name" value="ACP-like"/>
    <property type="match status" value="1"/>
</dbReference>
<dbReference type="Proteomes" id="UP000549971">
    <property type="component" value="Unassembled WGS sequence"/>
</dbReference>
<sequence>MSQIVPPPSQAPVPSPPGPRTTPPPPGRAEIVDWLAGLGERPPGSERIDSMELAWLVHQVEQRYAVELTDDQLERIHTIDDAVAVFAEVLARHV</sequence>
<dbReference type="EMBL" id="JACHMY010000001">
    <property type="protein sequence ID" value="MBB5838112.1"/>
    <property type="molecule type" value="Genomic_DNA"/>
</dbReference>
<feature type="region of interest" description="Disordered" evidence="1">
    <location>
        <begin position="1"/>
        <end position="29"/>
    </location>
</feature>
<keyword evidence="3" id="KW-1185">Reference proteome</keyword>
<dbReference type="InterPro" id="IPR036736">
    <property type="entry name" value="ACP-like_sf"/>
</dbReference>
<accession>A0A7W9MWC1</accession>
<proteinExistence type="predicted"/>
<feature type="compositionally biased region" description="Pro residues" evidence="1">
    <location>
        <begin position="1"/>
        <end position="27"/>
    </location>
</feature>
<organism evidence="2 3">
    <name type="scientific">Kribbella italica</name>
    <dbReference type="NCBI Taxonomy" id="1540520"/>
    <lineage>
        <taxon>Bacteria</taxon>
        <taxon>Bacillati</taxon>
        <taxon>Actinomycetota</taxon>
        <taxon>Actinomycetes</taxon>
        <taxon>Propionibacteriales</taxon>
        <taxon>Kribbellaceae</taxon>
        <taxon>Kribbella</taxon>
    </lineage>
</organism>
<protein>
    <recommendedName>
        <fullName evidence="4">Acyl carrier protein</fullName>
    </recommendedName>
</protein>
<comment type="caution">
    <text evidence="2">The sequence shown here is derived from an EMBL/GenBank/DDBJ whole genome shotgun (WGS) entry which is preliminary data.</text>
</comment>
<evidence type="ECO:0008006" key="4">
    <source>
        <dbReference type="Google" id="ProtNLM"/>
    </source>
</evidence>